<comment type="caution">
    <text evidence="1">The sequence shown here is derived from an EMBL/GenBank/DDBJ whole genome shotgun (WGS) entry which is preliminary data.</text>
</comment>
<reference evidence="1 2" key="1">
    <citation type="journal article" date="2022" name="DNA Res.">
        <title>Chromosomal-level genome assembly of the orchid tree Bauhinia variegata (Leguminosae; Cercidoideae) supports the allotetraploid origin hypothesis of Bauhinia.</title>
        <authorList>
            <person name="Zhong Y."/>
            <person name="Chen Y."/>
            <person name="Zheng D."/>
            <person name="Pang J."/>
            <person name="Liu Y."/>
            <person name="Luo S."/>
            <person name="Meng S."/>
            <person name="Qian L."/>
            <person name="Wei D."/>
            <person name="Dai S."/>
            <person name="Zhou R."/>
        </authorList>
    </citation>
    <scope>NUCLEOTIDE SEQUENCE [LARGE SCALE GENOMIC DNA]</scope>
    <source>
        <strain evidence="1">BV-YZ2020</strain>
    </source>
</reference>
<protein>
    <submittedName>
        <fullName evidence="1">Uncharacterized protein</fullName>
    </submittedName>
</protein>
<evidence type="ECO:0000313" key="2">
    <source>
        <dbReference type="Proteomes" id="UP000828941"/>
    </source>
</evidence>
<dbReference type="Proteomes" id="UP000828941">
    <property type="component" value="Chromosome 9"/>
</dbReference>
<gene>
    <name evidence="1" type="ORF">L6164_023718</name>
</gene>
<organism evidence="1 2">
    <name type="scientific">Bauhinia variegata</name>
    <name type="common">Purple orchid tree</name>
    <name type="synonym">Phanera variegata</name>
    <dbReference type="NCBI Taxonomy" id="167791"/>
    <lineage>
        <taxon>Eukaryota</taxon>
        <taxon>Viridiplantae</taxon>
        <taxon>Streptophyta</taxon>
        <taxon>Embryophyta</taxon>
        <taxon>Tracheophyta</taxon>
        <taxon>Spermatophyta</taxon>
        <taxon>Magnoliopsida</taxon>
        <taxon>eudicotyledons</taxon>
        <taxon>Gunneridae</taxon>
        <taxon>Pentapetalae</taxon>
        <taxon>rosids</taxon>
        <taxon>fabids</taxon>
        <taxon>Fabales</taxon>
        <taxon>Fabaceae</taxon>
        <taxon>Cercidoideae</taxon>
        <taxon>Cercideae</taxon>
        <taxon>Bauhiniinae</taxon>
        <taxon>Bauhinia</taxon>
    </lineage>
</organism>
<accession>A0ACB9MJJ7</accession>
<evidence type="ECO:0000313" key="1">
    <source>
        <dbReference type="EMBL" id="KAI4324158.1"/>
    </source>
</evidence>
<dbReference type="EMBL" id="CM039434">
    <property type="protein sequence ID" value="KAI4324158.1"/>
    <property type="molecule type" value="Genomic_DNA"/>
</dbReference>
<name>A0ACB9MJJ7_BAUVA</name>
<keyword evidence="2" id="KW-1185">Reference proteome</keyword>
<sequence length="379" mass="42186">MATSSRLAADSQIETPLLLDTVEGAVDFKGRRVLRSRSGRWRAAAFIIVVEVAERFAYYGINSNLINYLTGPLGQSMATAAENVNIWSGTASLLPLLGAFVADSFLGRYRTIIVSSLIYILALVLLTLSATLPVSNISCQDVHDGTTCSNFQLILFFFSLYLVAFAQGGHKPCVQAFGADQFDREDPEECKARSSFFNWWYFIYSGGVMVTIWILNYIQDNVGWILGFGIPCIVMVISLVVFLLGTWTYRFTIPGDEKSPFLRIGKVFVIAAKNWQTTHSTVISEEESRGTLAHQGSEQFKFLDKALVAPDGSKEDGKVCGVNEVEEAKQVLRLVPIWEPALGSSKESEIDEEPTKLVLPLQQFTNYGYKLNKDVYYIQ</sequence>
<proteinExistence type="predicted"/>